<evidence type="ECO:0000259" key="8">
    <source>
        <dbReference type="Pfam" id="PF02589"/>
    </source>
</evidence>
<proteinExistence type="predicted"/>
<keyword evidence="1" id="KW-0813">Transport</keyword>
<evidence type="ECO:0000256" key="6">
    <source>
        <dbReference type="ARBA" id="ARBA00023004"/>
    </source>
</evidence>
<dbReference type="SUPFAM" id="SSF54862">
    <property type="entry name" value="4Fe-4S ferredoxins"/>
    <property type="match status" value="1"/>
</dbReference>
<keyword evidence="11" id="KW-1185">Reference proteome</keyword>
<keyword evidence="6" id="KW-0408">Iron</keyword>
<evidence type="ECO:0000313" key="11">
    <source>
        <dbReference type="Proteomes" id="UP001596266"/>
    </source>
</evidence>
<dbReference type="Pfam" id="PF02589">
    <property type="entry name" value="LUD_dom"/>
    <property type="match status" value="1"/>
</dbReference>
<sequence>MTTTHESEPTKALRRVTDGNHGVARLTPAPNTPGTYLGMPKFPKAAKQELQLEVQRKNMRNATTTIRNKRAQRVAESPDWEDLRDAAETIKNRVGRHLDVYLAQAEENLTKHGVHVHWARDAAEANEIVAQVARAKGVDEVVKIKSITTQETDLNEYLEEQGIAAWETDLAELIVQLGHDRPSHIVVPAIHRNRAEVREIFKREMGRYGRPAPEGISSNPPELADAARMHLREKFLRAKVAVSGGNFVIADTGSLVIVESEGNGRMCLTLPETLISMVGIEKVLPTFDDLEVFLKLLPRSATGERMNPYNSVWSGVTPGDGPQEQHVIFLDNGRTDVLADTLGREVLRCIRCASCLNICPVYERTGGHAYGSVYPGPIGAALNPQLRGVENDVDRGLPYACSLCGACNDVCPVKIPFTDILIHLRNRVVDAEKSDRIPRDMEVATEMAMMKTAAWVFGDAKRFEALQKGSSVAGRALRGRTVGPVPAPVADRWLRYRDVNDVPAQSFRQWWDKNRKEGK</sequence>
<dbReference type="InterPro" id="IPR004452">
    <property type="entry name" value="LutB/LldF"/>
</dbReference>
<name>A0ABW1X205_9ACTN</name>
<dbReference type="RefSeq" id="WP_343884612.1">
    <property type="nucleotide sequence ID" value="NZ_BAAAKI010000003.1"/>
</dbReference>
<evidence type="ECO:0000259" key="9">
    <source>
        <dbReference type="Pfam" id="PF13183"/>
    </source>
</evidence>
<dbReference type="InterPro" id="IPR017896">
    <property type="entry name" value="4Fe4S_Fe-S-bd"/>
</dbReference>
<dbReference type="Gene3D" id="1.10.1060.10">
    <property type="entry name" value="Alpha-helical ferredoxin"/>
    <property type="match status" value="1"/>
</dbReference>
<keyword evidence="2" id="KW-0004">4Fe-4S</keyword>
<dbReference type="InterPro" id="IPR003741">
    <property type="entry name" value="LUD_dom"/>
</dbReference>
<evidence type="ECO:0000256" key="3">
    <source>
        <dbReference type="ARBA" id="ARBA00022723"/>
    </source>
</evidence>
<dbReference type="Proteomes" id="UP001596266">
    <property type="component" value="Unassembled WGS sequence"/>
</dbReference>
<dbReference type="InterPro" id="IPR009051">
    <property type="entry name" value="Helical_ferredxn"/>
</dbReference>
<keyword evidence="4" id="KW-0677">Repeat</keyword>
<feature type="domain" description="4Fe-4S ferredoxin-type" evidence="9">
    <location>
        <begin position="345"/>
        <end position="415"/>
    </location>
</feature>
<dbReference type="InterPro" id="IPR037171">
    <property type="entry name" value="NagB/RpiA_transferase-like"/>
</dbReference>
<keyword evidence="3" id="KW-0479">Metal-binding</keyword>
<dbReference type="PANTHER" id="PTHR47153">
    <property type="entry name" value="LACTATE UTILIZATION PROTEIN B"/>
    <property type="match status" value="1"/>
</dbReference>
<keyword evidence="7" id="KW-0411">Iron-sulfur</keyword>
<evidence type="ECO:0000313" key="10">
    <source>
        <dbReference type="EMBL" id="MFC6397191.1"/>
    </source>
</evidence>
<dbReference type="SUPFAM" id="SSF100950">
    <property type="entry name" value="NagB/RpiA/CoA transferase-like"/>
    <property type="match status" value="1"/>
</dbReference>
<comment type="caution">
    <text evidence="10">The sequence shown here is derived from an EMBL/GenBank/DDBJ whole genome shotgun (WGS) entry which is preliminary data.</text>
</comment>
<dbReference type="NCBIfam" id="TIGR00273">
    <property type="entry name" value="LutB/LldF family L-lactate oxidation iron-sulfur protein"/>
    <property type="match status" value="1"/>
</dbReference>
<evidence type="ECO:0000256" key="5">
    <source>
        <dbReference type="ARBA" id="ARBA00022982"/>
    </source>
</evidence>
<evidence type="ECO:0000256" key="1">
    <source>
        <dbReference type="ARBA" id="ARBA00022448"/>
    </source>
</evidence>
<gene>
    <name evidence="10" type="ORF">ACFP57_09400</name>
</gene>
<dbReference type="PANTHER" id="PTHR47153:SF2">
    <property type="entry name" value="LACTATE UTILIZATION PROTEIN B"/>
    <property type="match status" value="1"/>
</dbReference>
<dbReference type="InterPro" id="IPR024185">
    <property type="entry name" value="FTHF_cligase-like_sf"/>
</dbReference>
<feature type="domain" description="LUD" evidence="8">
    <location>
        <begin position="103"/>
        <end position="316"/>
    </location>
</feature>
<dbReference type="Pfam" id="PF13183">
    <property type="entry name" value="Fer4_8"/>
    <property type="match status" value="1"/>
</dbReference>
<evidence type="ECO:0000256" key="7">
    <source>
        <dbReference type="ARBA" id="ARBA00023014"/>
    </source>
</evidence>
<dbReference type="EMBL" id="JBHSUA010000018">
    <property type="protein sequence ID" value="MFC6397191.1"/>
    <property type="molecule type" value="Genomic_DNA"/>
</dbReference>
<organism evidence="10 11">
    <name type="scientific">Luteococcus sanguinis</name>
    <dbReference type="NCBI Taxonomy" id="174038"/>
    <lineage>
        <taxon>Bacteria</taxon>
        <taxon>Bacillati</taxon>
        <taxon>Actinomycetota</taxon>
        <taxon>Actinomycetes</taxon>
        <taxon>Propionibacteriales</taxon>
        <taxon>Propionibacteriaceae</taxon>
        <taxon>Luteococcus</taxon>
    </lineage>
</organism>
<evidence type="ECO:0000256" key="4">
    <source>
        <dbReference type="ARBA" id="ARBA00022737"/>
    </source>
</evidence>
<dbReference type="Gene3D" id="3.40.50.10420">
    <property type="entry name" value="NagB/RpiA/CoA transferase-like"/>
    <property type="match status" value="1"/>
</dbReference>
<protein>
    <submittedName>
        <fullName evidence="10">LutB/LldF family L-lactate oxidation iron-sulfur protein</fullName>
    </submittedName>
</protein>
<dbReference type="PROSITE" id="PS00198">
    <property type="entry name" value="4FE4S_FER_1"/>
    <property type="match status" value="2"/>
</dbReference>
<evidence type="ECO:0000256" key="2">
    <source>
        <dbReference type="ARBA" id="ARBA00022485"/>
    </source>
</evidence>
<reference evidence="11" key="1">
    <citation type="journal article" date="2019" name="Int. J. Syst. Evol. Microbiol.">
        <title>The Global Catalogue of Microorganisms (GCM) 10K type strain sequencing project: providing services to taxonomists for standard genome sequencing and annotation.</title>
        <authorList>
            <consortium name="The Broad Institute Genomics Platform"/>
            <consortium name="The Broad Institute Genome Sequencing Center for Infectious Disease"/>
            <person name="Wu L."/>
            <person name="Ma J."/>
        </authorList>
    </citation>
    <scope>NUCLEOTIDE SEQUENCE [LARGE SCALE GENOMIC DNA]</scope>
    <source>
        <strain evidence="11">CGMCC 1.15277</strain>
    </source>
</reference>
<keyword evidence="5" id="KW-0249">Electron transport</keyword>
<dbReference type="InterPro" id="IPR017900">
    <property type="entry name" value="4Fe4S_Fe_S_CS"/>
</dbReference>
<accession>A0ABW1X205</accession>